<name>A0AB73RT66_9BACI</name>
<proteinExistence type="predicted"/>
<gene>
    <name evidence="1" type="ORF">CN678_25730</name>
</gene>
<dbReference type="EMBL" id="NUEH01000061">
    <property type="protein sequence ID" value="PEI83087.1"/>
    <property type="molecule type" value="Genomic_DNA"/>
</dbReference>
<dbReference type="RefSeq" id="WP_098164958.1">
    <property type="nucleotide sequence ID" value="NZ_JAYGOI010000031.1"/>
</dbReference>
<dbReference type="Proteomes" id="UP000220969">
    <property type="component" value="Unassembled WGS sequence"/>
</dbReference>
<evidence type="ECO:0000313" key="1">
    <source>
        <dbReference type="EMBL" id="PEI83087.1"/>
    </source>
</evidence>
<accession>A0AB73RT66</accession>
<reference evidence="1" key="1">
    <citation type="submission" date="2017-09" db="EMBL/GenBank/DDBJ databases">
        <title>Large-scale bioinformatics analysis of Bacillus genomes uncovers conserved roles of natural products in bacterial physiology.</title>
        <authorList>
            <consortium name="Agbiome Team Llc"/>
            <person name="Bleich R.M."/>
            <person name="Kirk G.J."/>
            <person name="Santa Maria K.C."/>
            <person name="Allen S.E."/>
            <person name="Farag S."/>
            <person name="Shank E.A."/>
            <person name="Bowers A."/>
        </authorList>
    </citation>
    <scope>NUCLEOTIDE SEQUENCE</scope>
    <source>
        <strain evidence="1">AFS005430</strain>
    </source>
</reference>
<dbReference type="AlphaFoldDB" id="A0AB73RT66"/>
<protein>
    <submittedName>
        <fullName evidence="1">DUF2971 domain-containing protein</fullName>
    </submittedName>
</protein>
<organism evidence="1">
    <name type="scientific">Bacillus toyonensis</name>
    <dbReference type="NCBI Taxonomy" id="155322"/>
    <lineage>
        <taxon>Bacteria</taxon>
        <taxon>Bacillati</taxon>
        <taxon>Bacillota</taxon>
        <taxon>Bacilli</taxon>
        <taxon>Bacillales</taxon>
        <taxon>Bacillaceae</taxon>
        <taxon>Bacillus</taxon>
        <taxon>Bacillus cereus group</taxon>
    </lineage>
</organism>
<comment type="caution">
    <text evidence="1">The sequence shown here is derived from an EMBL/GenBank/DDBJ whole genome shotgun (WGS) entry which is preliminary data.</text>
</comment>
<sequence length="223" mass="25994">MAYTPTTWKQTYKERTDLTGFLTHLTRPQPENNLEATDVLIKILREGTLQGSTKGYIVGNEKVICFQEAPIYSIAENAINHIEEYERYVQSTTNPYMKLRYYPCGLSLPKQVLYQLVDSVTRQVIPNMGVRPVIYEKTEIAKGFLPENEYWRIVDFELTGGNGITDWTHEREWRIKANYFKFPYGIVTVILRDSNQYQEFMSKIEPDIVKQLAGIVCLDKLLY</sequence>